<proteinExistence type="predicted"/>
<dbReference type="GO" id="GO:0070063">
    <property type="term" value="F:RNA polymerase binding"/>
    <property type="evidence" value="ECO:0007669"/>
    <property type="project" value="InterPro"/>
</dbReference>
<evidence type="ECO:0000259" key="3">
    <source>
        <dbReference type="PROSITE" id="PS50020"/>
    </source>
</evidence>
<protein>
    <recommendedName>
        <fullName evidence="3">WW domain-containing protein</fullName>
    </recommendedName>
</protein>
<evidence type="ECO:0000256" key="1">
    <source>
        <dbReference type="ARBA" id="ARBA00022737"/>
    </source>
</evidence>
<dbReference type="Pfam" id="PF01846">
    <property type="entry name" value="FF"/>
    <property type="match status" value="1"/>
</dbReference>
<dbReference type="EMBL" id="KN847477">
    <property type="protein sequence ID" value="KIX06015.1"/>
    <property type="molecule type" value="Genomic_DNA"/>
</dbReference>
<evidence type="ECO:0000313" key="5">
    <source>
        <dbReference type="Proteomes" id="UP000053617"/>
    </source>
</evidence>
<dbReference type="InterPro" id="IPR036020">
    <property type="entry name" value="WW_dom_sf"/>
</dbReference>
<dbReference type="SUPFAM" id="SSF81698">
    <property type="entry name" value="FF domain"/>
    <property type="match status" value="1"/>
</dbReference>
<feature type="compositionally biased region" description="Acidic residues" evidence="2">
    <location>
        <begin position="197"/>
        <end position="219"/>
    </location>
</feature>
<evidence type="ECO:0000256" key="2">
    <source>
        <dbReference type="SAM" id="MobiDB-lite"/>
    </source>
</evidence>
<organism evidence="4 5">
    <name type="scientific">Rhinocladiella mackenziei CBS 650.93</name>
    <dbReference type="NCBI Taxonomy" id="1442369"/>
    <lineage>
        <taxon>Eukaryota</taxon>
        <taxon>Fungi</taxon>
        <taxon>Dikarya</taxon>
        <taxon>Ascomycota</taxon>
        <taxon>Pezizomycotina</taxon>
        <taxon>Eurotiomycetes</taxon>
        <taxon>Chaetothyriomycetidae</taxon>
        <taxon>Chaetothyriales</taxon>
        <taxon>Herpotrichiellaceae</taxon>
        <taxon>Rhinocladiella</taxon>
    </lineage>
</organism>
<keyword evidence="5" id="KW-1185">Reference proteome</keyword>
<dbReference type="PROSITE" id="PS01159">
    <property type="entry name" value="WW_DOMAIN_1"/>
    <property type="match status" value="1"/>
</dbReference>
<dbReference type="Gene3D" id="1.10.10.440">
    <property type="entry name" value="FF domain"/>
    <property type="match status" value="2"/>
</dbReference>
<dbReference type="FunFam" id="2.20.70.10:FF:000049">
    <property type="entry name" value="Transcription elongation regulator 1-like"/>
    <property type="match status" value="1"/>
</dbReference>
<gene>
    <name evidence="4" type="ORF">Z518_03989</name>
</gene>
<dbReference type="InterPro" id="IPR002713">
    <property type="entry name" value="FF_domain"/>
</dbReference>
<dbReference type="GeneID" id="25292060"/>
<feature type="compositionally biased region" description="Basic and acidic residues" evidence="2">
    <location>
        <begin position="53"/>
        <end position="62"/>
    </location>
</feature>
<dbReference type="Proteomes" id="UP000053617">
    <property type="component" value="Unassembled WGS sequence"/>
</dbReference>
<feature type="compositionally biased region" description="Basic and acidic residues" evidence="2">
    <location>
        <begin position="165"/>
        <end position="179"/>
    </location>
</feature>
<dbReference type="OrthoDB" id="410044at2759"/>
<dbReference type="CDD" id="cd00201">
    <property type="entry name" value="WW"/>
    <property type="match status" value="1"/>
</dbReference>
<feature type="domain" description="WW" evidence="3">
    <location>
        <begin position="116"/>
        <end position="149"/>
    </location>
</feature>
<dbReference type="Pfam" id="PF00397">
    <property type="entry name" value="WW"/>
    <property type="match status" value="1"/>
</dbReference>
<feature type="region of interest" description="Disordered" evidence="2">
    <location>
        <begin position="1"/>
        <end position="62"/>
    </location>
</feature>
<feature type="compositionally biased region" description="Acidic residues" evidence="2">
    <location>
        <begin position="258"/>
        <end position="279"/>
    </location>
</feature>
<dbReference type="PANTHER" id="PTHR15377:SF3">
    <property type="entry name" value="WW DOMAIN-CONTAINING PROTEIN"/>
    <property type="match status" value="1"/>
</dbReference>
<dbReference type="InterPro" id="IPR001202">
    <property type="entry name" value="WW_dom"/>
</dbReference>
<dbReference type="SUPFAM" id="SSF51045">
    <property type="entry name" value="WW domain"/>
    <property type="match status" value="2"/>
</dbReference>
<dbReference type="PANTHER" id="PTHR15377">
    <property type="entry name" value="TRANSCRIPTION ELONGATION REGULATOR 1"/>
    <property type="match status" value="1"/>
</dbReference>
<keyword evidence="1" id="KW-0677">Repeat</keyword>
<dbReference type="InterPro" id="IPR036517">
    <property type="entry name" value="FF_domain_sf"/>
</dbReference>
<dbReference type="SMART" id="SM00456">
    <property type="entry name" value="WW"/>
    <property type="match status" value="2"/>
</dbReference>
<dbReference type="Gene3D" id="2.20.70.10">
    <property type="match status" value="2"/>
</dbReference>
<name>A0A0D2JA87_9EURO</name>
<dbReference type="PROSITE" id="PS50020">
    <property type="entry name" value="WW_DOMAIN_2"/>
    <property type="match status" value="2"/>
</dbReference>
<feature type="domain" description="WW" evidence="3">
    <location>
        <begin position="16"/>
        <end position="49"/>
    </location>
</feature>
<feature type="compositionally biased region" description="Pro residues" evidence="2">
    <location>
        <begin position="8"/>
        <end position="20"/>
    </location>
</feature>
<dbReference type="HOGENOM" id="CLU_013872_1_0_1"/>
<dbReference type="STRING" id="1442369.A0A0D2JA87"/>
<reference evidence="4 5" key="1">
    <citation type="submission" date="2015-01" db="EMBL/GenBank/DDBJ databases">
        <title>The Genome Sequence of Rhinocladiella mackenzie CBS 650.93.</title>
        <authorList>
            <consortium name="The Broad Institute Genomics Platform"/>
            <person name="Cuomo C."/>
            <person name="de Hoog S."/>
            <person name="Gorbushina A."/>
            <person name="Stielow B."/>
            <person name="Teixiera M."/>
            <person name="Abouelleil A."/>
            <person name="Chapman S.B."/>
            <person name="Priest M."/>
            <person name="Young S.K."/>
            <person name="Wortman J."/>
            <person name="Nusbaum C."/>
            <person name="Birren B."/>
        </authorList>
    </citation>
    <scope>NUCLEOTIDE SEQUENCE [LARGE SCALE GENOMIC DNA]</scope>
    <source>
        <strain evidence="4 5">CBS 650.93</strain>
    </source>
</reference>
<dbReference type="GO" id="GO:0005634">
    <property type="term" value="C:nucleus"/>
    <property type="evidence" value="ECO:0007669"/>
    <property type="project" value="TreeGrafter"/>
</dbReference>
<accession>A0A0D2JA87</accession>
<dbReference type="RefSeq" id="XP_013273151.1">
    <property type="nucleotide sequence ID" value="XM_013417697.1"/>
</dbReference>
<dbReference type="InterPro" id="IPR045148">
    <property type="entry name" value="TCRG1-like"/>
</dbReference>
<feature type="region of interest" description="Disordered" evidence="2">
    <location>
        <begin position="75"/>
        <end position="115"/>
    </location>
</feature>
<feature type="region of interest" description="Disordered" evidence="2">
    <location>
        <begin position="165"/>
        <end position="284"/>
    </location>
</feature>
<dbReference type="GO" id="GO:0003712">
    <property type="term" value="F:transcription coregulator activity"/>
    <property type="evidence" value="ECO:0007669"/>
    <property type="project" value="TreeGrafter"/>
</dbReference>
<sequence length="475" mass="54481">MLKSTYRPPVPTPTKSPLPPEWTEHKAPSGRTYYYNAETKQSTYTRPSVPSDEPLRIDYDATEPDHVVRASMQALEQFHRNNATSGAGGFSGARSHQDRSRRRGDRGDRPKSKAAIPNCAPWVLVKTKLGRRFVHNTETKQSLWKFPQDVMMAVIEMDKLEWEAKKKAGGETREAEEAGKSPTGDTTSPKGPQPDPGEGDYDSDSYEEVEVTDDEEGEEDGGRNSSKRLRLSQDDRTSPPSRPVEFDEDDIAYQLAQMEEDYGPDEDGLYDQNEDDEDQGLPLTASDNLALFRSLLDDSGISPYSTFEKLIEGTAVVEDPRYVALPNTSARKEAFASWSKDRIAELQELKNSEQARAKPKDPRAEYLRFLQRHATPRLYWPEFKRKFKKETVMRDLGMQDRDREKLYREFVARLKTSDAERRKELVALLKGVDKAMIKRDMPIEELPDSILRDLRFYTLEERRRDELVQTFLETL</sequence>
<dbReference type="AlphaFoldDB" id="A0A0D2JA87"/>
<dbReference type="VEuPathDB" id="FungiDB:Z518_03989"/>
<feature type="compositionally biased region" description="Polar residues" evidence="2">
    <location>
        <begin position="38"/>
        <end position="48"/>
    </location>
</feature>
<evidence type="ECO:0000313" key="4">
    <source>
        <dbReference type="EMBL" id="KIX06015.1"/>
    </source>
</evidence>